<dbReference type="OrthoDB" id="10000533at2759"/>
<dbReference type="PANTHER" id="PTHR47706">
    <property type="entry name" value="NMRA-LIKE FAMILY PROTEIN"/>
    <property type="match status" value="1"/>
</dbReference>
<dbReference type="Gene3D" id="3.40.50.720">
    <property type="entry name" value="NAD(P)-binding Rossmann-like Domain"/>
    <property type="match status" value="1"/>
</dbReference>
<dbReference type="EMBL" id="KN847478">
    <property type="protein sequence ID" value="KIX04488.1"/>
    <property type="molecule type" value="Genomic_DNA"/>
</dbReference>
<dbReference type="VEuPathDB" id="FungiDB:Z518_05358"/>
<organism evidence="3 4">
    <name type="scientific">Rhinocladiella mackenziei CBS 650.93</name>
    <dbReference type="NCBI Taxonomy" id="1442369"/>
    <lineage>
        <taxon>Eukaryota</taxon>
        <taxon>Fungi</taxon>
        <taxon>Dikarya</taxon>
        <taxon>Ascomycota</taxon>
        <taxon>Pezizomycotina</taxon>
        <taxon>Eurotiomycetes</taxon>
        <taxon>Chaetothyriomycetidae</taxon>
        <taxon>Chaetothyriales</taxon>
        <taxon>Herpotrichiellaceae</taxon>
        <taxon>Rhinocladiella</taxon>
    </lineage>
</organism>
<protein>
    <recommendedName>
        <fullName evidence="5">NmrA-like domain-containing protein</fullName>
    </recommendedName>
</protein>
<evidence type="ECO:0000313" key="3">
    <source>
        <dbReference type="EMBL" id="KIX04488.1"/>
    </source>
</evidence>
<evidence type="ECO:0000256" key="1">
    <source>
        <dbReference type="ARBA" id="ARBA00022857"/>
    </source>
</evidence>
<dbReference type="Proteomes" id="UP000053617">
    <property type="component" value="Unassembled WGS sequence"/>
</dbReference>
<keyword evidence="2" id="KW-0560">Oxidoreductase</keyword>
<sequence length="105" mass="11408">MCSSSASGADAETLVSFQKALVVAAEEAGVKRFVPSEWPVIFYGTVKYYGMSCFTRMQDAAAHVVKALDVPKRNSDTYIVGDGVSYKDIAEIAEEVTDEEFAVQL</sequence>
<gene>
    <name evidence="3" type="ORF">Z518_05358</name>
</gene>
<dbReference type="RefSeq" id="XP_013271624.1">
    <property type="nucleotide sequence ID" value="XM_013416170.1"/>
</dbReference>
<dbReference type="InterPro" id="IPR051609">
    <property type="entry name" value="NmrA/Isoflavone_reductase-like"/>
</dbReference>
<dbReference type="PANTHER" id="PTHR47706:SF9">
    <property type="entry name" value="NMRA-LIKE DOMAIN-CONTAINING PROTEIN-RELATED"/>
    <property type="match status" value="1"/>
</dbReference>
<proteinExistence type="predicted"/>
<keyword evidence="1" id="KW-0521">NADP</keyword>
<dbReference type="AlphaFoldDB" id="A0A0D2H262"/>
<dbReference type="SUPFAM" id="SSF51735">
    <property type="entry name" value="NAD(P)-binding Rossmann-fold domains"/>
    <property type="match status" value="1"/>
</dbReference>
<keyword evidence="4" id="KW-1185">Reference proteome</keyword>
<name>A0A0D2H262_9EURO</name>
<dbReference type="GeneID" id="25293429"/>
<evidence type="ECO:0008006" key="5">
    <source>
        <dbReference type="Google" id="ProtNLM"/>
    </source>
</evidence>
<evidence type="ECO:0000313" key="4">
    <source>
        <dbReference type="Proteomes" id="UP000053617"/>
    </source>
</evidence>
<evidence type="ECO:0000256" key="2">
    <source>
        <dbReference type="ARBA" id="ARBA00023002"/>
    </source>
</evidence>
<dbReference type="HOGENOM" id="CLU_2238103_0_0_1"/>
<dbReference type="GO" id="GO:0016491">
    <property type="term" value="F:oxidoreductase activity"/>
    <property type="evidence" value="ECO:0007669"/>
    <property type="project" value="UniProtKB-KW"/>
</dbReference>
<reference evidence="3 4" key="1">
    <citation type="submission" date="2015-01" db="EMBL/GenBank/DDBJ databases">
        <title>The Genome Sequence of Rhinocladiella mackenzie CBS 650.93.</title>
        <authorList>
            <consortium name="The Broad Institute Genomics Platform"/>
            <person name="Cuomo C."/>
            <person name="de Hoog S."/>
            <person name="Gorbushina A."/>
            <person name="Stielow B."/>
            <person name="Teixiera M."/>
            <person name="Abouelleil A."/>
            <person name="Chapman S.B."/>
            <person name="Priest M."/>
            <person name="Young S.K."/>
            <person name="Wortman J."/>
            <person name="Nusbaum C."/>
            <person name="Birren B."/>
        </authorList>
    </citation>
    <scope>NUCLEOTIDE SEQUENCE [LARGE SCALE GENOMIC DNA]</scope>
    <source>
        <strain evidence="3 4">CBS 650.93</strain>
    </source>
</reference>
<accession>A0A0D2H262</accession>
<dbReference type="InterPro" id="IPR036291">
    <property type="entry name" value="NAD(P)-bd_dom_sf"/>
</dbReference>